<proteinExistence type="predicted"/>
<evidence type="ECO:0000313" key="3">
    <source>
        <dbReference type="EMBL" id="CAD6236604.1"/>
    </source>
</evidence>
<dbReference type="PANTHER" id="PTHR35480">
    <property type="entry name" value="MATERNAL EFFECT EMBRYO ARREST 22"/>
    <property type="match status" value="1"/>
</dbReference>
<feature type="compositionally biased region" description="Basic and acidic residues" evidence="2">
    <location>
        <begin position="563"/>
        <end position="573"/>
    </location>
</feature>
<gene>
    <name evidence="3" type="ORF">NCGR_LOCUS24461</name>
</gene>
<protein>
    <recommendedName>
        <fullName evidence="5">Maternal effect embryo arrest 22</fullName>
    </recommendedName>
</protein>
<feature type="region of interest" description="Disordered" evidence="2">
    <location>
        <begin position="468"/>
        <end position="501"/>
    </location>
</feature>
<dbReference type="EMBL" id="CAJGYO010000006">
    <property type="protein sequence ID" value="CAD6236604.1"/>
    <property type="molecule type" value="Genomic_DNA"/>
</dbReference>
<comment type="caution">
    <text evidence="3">The sequence shown here is derived from an EMBL/GenBank/DDBJ whole genome shotgun (WGS) entry which is preliminary data.</text>
</comment>
<evidence type="ECO:0000313" key="4">
    <source>
        <dbReference type="Proteomes" id="UP000604825"/>
    </source>
</evidence>
<evidence type="ECO:0000256" key="2">
    <source>
        <dbReference type="SAM" id="MobiDB-lite"/>
    </source>
</evidence>
<organism evidence="3 4">
    <name type="scientific">Miscanthus lutarioriparius</name>
    <dbReference type="NCBI Taxonomy" id="422564"/>
    <lineage>
        <taxon>Eukaryota</taxon>
        <taxon>Viridiplantae</taxon>
        <taxon>Streptophyta</taxon>
        <taxon>Embryophyta</taxon>
        <taxon>Tracheophyta</taxon>
        <taxon>Spermatophyta</taxon>
        <taxon>Magnoliopsida</taxon>
        <taxon>Liliopsida</taxon>
        <taxon>Poales</taxon>
        <taxon>Poaceae</taxon>
        <taxon>PACMAD clade</taxon>
        <taxon>Panicoideae</taxon>
        <taxon>Andropogonodae</taxon>
        <taxon>Andropogoneae</taxon>
        <taxon>Saccharinae</taxon>
        <taxon>Miscanthus</taxon>
    </lineage>
</organism>
<feature type="compositionally biased region" description="Polar residues" evidence="2">
    <location>
        <begin position="473"/>
        <end position="489"/>
    </location>
</feature>
<feature type="coiled-coil region" evidence="1">
    <location>
        <begin position="44"/>
        <end position="164"/>
    </location>
</feature>
<evidence type="ECO:0008006" key="5">
    <source>
        <dbReference type="Google" id="ProtNLM"/>
    </source>
</evidence>
<feature type="region of interest" description="Disordered" evidence="2">
    <location>
        <begin position="562"/>
        <end position="590"/>
    </location>
</feature>
<dbReference type="Proteomes" id="UP000604825">
    <property type="component" value="Unassembled WGS sequence"/>
</dbReference>
<feature type="compositionally biased region" description="Low complexity" evidence="2">
    <location>
        <begin position="9"/>
        <end position="28"/>
    </location>
</feature>
<dbReference type="PANTHER" id="PTHR35480:SF1">
    <property type="entry name" value="MATERNAL EFFECT EMBRYO ARREST 22"/>
    <property type="match status" value="1"/>
</dbReference>
<keyword evidence="1" id="KW-0175">Coiled coil</keyword>
<feature type="region of interest" description="Disordered" evidence="2">
    <location>
        <begin position="1429"/>
        <end position="1484"/>
    </location>
</feature>
<feature type="region of interest" description="Disordered" evidence="2">
    <location>
        <begin position="1"/>
        <end position="29"/>
    </location>
</feature>
<evidence type="ECO:0000256" key="1">
    <source>
        <dbReference type="SAM" id="Coils"/>
    </source>
</evidence>
<feature type="coiled-coil region" evidence="1">
    <location>
        <begin position="196"/>
        <end position="255"/>
    </location>
</feature>
<accession>A0A811P3C1</accession>
<reference evidence="3" key="1">
    <citation type="submission" date="2020-10" db="EMBL/GenBank/DDBJ databases">
        <authorList>
            <person name="Han B."/>
            <person name="Lu T."/>
            <person name="Zhao Q."/>
            <person name="Huang X."/>
            <person name="Zhao Y."/>
        </authorList>
    </citation>
    <scope>NUCLEOTIDE SEQUENCE</scope>
</reference>
<dbReference type="OrthoDB" id="1933275at2759"/>
<sequence>MAGEPPEPASSQDAQLAASSSSAAAAVAGVGGPNPCCAKLWKKYQKLETSRTALREAVKLLQAENEKLQKENSELSKVCKEERLRGDSAEAARATESDARDLLEKEIIELKTQNSSLKQTQNTCKNNDEPLRISELEEENRKLIHVLGEERKKITSEKKKFEEEKCKTLEMQRILKSETQKSEEYRRVADTERKVANDWRASCERLRSEANEIRAQLTAQVQKTEEMLKRVEMEKQKVAREKKRADSEKSLAEKNKTLIEVEKKKVMEEKCRADNLFAKLEEQKKLNEHLRTSIQVETKNAIEEKKRADQLFQKLEEVRKQTEYLQRKTNELSAGRDVISSGKYGQRHVDRTSESATVKLLKEKLKLKKGQLKHVKNVSKLDKAKTALIRRELQRLKQDWMQLLSRFNMLDDHLAHVLKLNQHPEIRGFEQKLFPNDSVPAPYFGLQSGIVPFGSSIPSEYTSYQLPRESCSRPISGTSSELGSPLGSSHRTKSKSQHRSLCPTSISDEKIMGSQGKDSLFVSSTDIRKKQNSVVSELPPKVSNDRTLPPEALRIPLSCGTEVTDKRETLGGDRKRKRTKRSPEPSAFLPSKSELHLKPKVYAATSNVALAFEDDPSCLQQGNNTMCVTEGYMENHRRKYLAVSDKAPPSSFLLKCLLVEEMAVLVANEEKYRKAKERPLSPNLTVIRPRRTKVPTYAEPHSSGRSLNNCPALGSDAIDSKTRSKEVKEPAIQKSTQNCMQLDPSSNIIECSGIAKPLFANDKSNAAVNVSCSTSLVVVPTSAFLGSLLHEDVVQNSVASSAEGLDSISRPVLSGSTCSGHSNSIIHLSKEVPTKNSSHQFCDKSSSPGLQANVGTSETTVTKPYNSVSNSLLGHHCGSEKPPMHLVGFTRMKRSNMMNIFRYWEILSSQSQKHSNEASVDGPLLDKVSTDTLLPTDEKVSLIFSLLLWDIRFTEETFADGNFASSAFFHRVFRIALMHTLWNVMFFLPFLTTTKCAFVYTSITLLLTHLKSHMETRWTILRADELDVLFSLIEDFLLNKEVVVCEKMGQKVFGASKDHELDDETGLQLSVKPAKINEFIAACILLASICVEVGRVDIVLEVSYKVLQMGKSNLLWTLLALHVFGSMCGDKFLPPKSCNFLMTAIRLLVLLLESKDTSMCLVSSYIQSNKPTTLPSCAHRLFNVDTVSIDGFISSLLDELDLCSLQWNNHACSNETITRCSSHLGSSGLDTRCSETCNIFKQGKLSEDTRYYPAAINLCYFTELISLLELFGIYMSCEWTYNNVVVRLLEILESCMCHDYSAALLVLVSQLGRSFVDDVGYEDRSVSKLRNKLSSLLTGTSFTKSWSLSVQFTAIGALVSVLPLPFDKIVATESRQLSGPFVVQVKQISEWILSCSDQMRIAVDASVQLIAVSHHNEPRLGSWHELLKNQNEPKPQPASPQTWRKIPAVKAPSTSKIPARPRPPPVPLRVPTRWLRGSPEAQPT</sequence>
<name>A0A811P3C1_9POAL</name>
<keyword evidence="4" id="KW-1185">Reference proteome</keyword>
<feature type="coiled-coil region" evidence="1">
    <location>
        <begin position="298"/>
        <end position="328"/>
    </location>
</feature>